<dbReference type="Proteomes" id="UP000281474">
    <property type="component" value="Unassembled WGS sequence"/>
</dbReference>
<dbReference type="AlphaFoldDB" id="A0A3L8PVP8"/>
<feature type="chain" id="PRO_5018085804" evidence="1">
    <location>
        <begin position="23"/>
        <end position="182"/>
    </location>
</feature>
<feature type="signal peptide" evidence="1">
    <location>
        <begin position="1"/>
        <end position="22"/>
    </location>
</feature>
<evidence type="ECO:0000313" key="3">
    <source>
        <dbReference type="Proteomes" id="UP000281474"/>
    </source>
</evidence>
<gene>
    <name evidence="2" type="ORF">D5018_16150</name>
</gene>
<name>A0A3L8PVP8_9GAMM</name>
<reference evidence="2 3" key="1">
    <citation type="submission" date="2018-09" db="EMBL/GenBank/DDBJ databases">
        <title>Phylogeny of the Shewanellaceae, and recommendation for two new genera, Pseudoshewanella and Parashewanella.</title>
        <authorList>
            <person name="Wang G."/>
        </authorList>
    </citation>
    <scope>NUCLEOTIDE SEQUENCE [LARGE SCALE GENOMIC DNA]</scope>
    <source>
        <strain evidence="2 3">C51</strain>
    </source>
</reference>
<dbReference type="RefSeq" id="WP_121840029.1">
    <property type="nucleotide sequence ID" value="NZ_ML014810.1"/>
</dbReference>
<dbReference type="EMBL" id="QZEI01000061">
    <property type="protein sequence ID" value="RLV58653.1"/>
    <property type="molecule type" value="Genomic_DNA"/>
</dbReference>
<dbReference type="OrthoDB" id="5339269at2"/>
<keyword evidence="3" id="KW-1185">Reference proteome</keyword>
<accession>A0A3L8PVP8</accession>
<proteinExistence type="predicted"/>
<organism evidence="2 3">
    <name type="scientific">Parashewanella curva</name>
    <dbReference type="NCBI Taxonomy" id="2338552"/>
    <lineage>
        <taxon>Bacteria</taxon>
        <taxon>Pseudomonadati</taxon>
        <taxon>Pseudomonadota</taxon>
        <taxon>Gammaproteobacteria</taxon>
        <taxon>Alteromonadales</taxon>
        <taxon>Shewanellaceae</taxon>
        <taxon>Parashewanella</taxon>
    </lineage>
</organism>
<evidence type="ECO:0000313" key="2">
    <source>
        <dbReference type="EMBL" id="RLV58653.1"/>
    </source>
</evidence>
<sequence length="182" mass="21005">MKSVIFALGLLGSFFYSTNLNASETPLFNDRPIVCMDISQVSNQHSPNVLFHSLRDCLKKRDFWKAAKLNFAANLYGNYDALRVDGEPENIAFNKLRLKAVKDIPIHDYSTFQQTSEALLRDKKKKNDLCKLMTVIGKPDYHPNYIFKHAEQYTKLVPSINSDKQDSRFWKKVLLNDGHCMQ</sequence>
<comment type="caution">
    <text evidence="2">The sequence shown here is derived from an EMBL/GenBank/DDBJ whole genome shotgun (WGS) entry which is preliminary data.</text>
</comment>
<keyword evidence="1" id="KW-0732">Signal</keyword>
<evidence type="ECO:0000256" key="1">
    <source>
        <dbReference type="SAM" id="SignalP"/>
    </source>
</evidence>
<protein>
    <submittedName>
        <fullName evidence="2">Uncharacterized protein</fullName>
    </submittedName>
</protein>